<evidence type="ECO:0000313" key="4">
    <source>
        <dbReference type="EMBL" id="CAB4187122.1"/>
    </source>
</evidence>
<evidence type="ECO:0000313" key="5">
    <source>
        <dbReference type="EMBL" id="CAB4218933.1"/>
    </source>
</evidence>
<evidence type="ECO:0000256" key="1">
    <source>
        <dbReference type="SAM" id="MobiDB-lite"/>
    </source>
</evidence>
<name>A0A6J5ML49_9CAUD</name>
<dbReference type="EMBL" id="LR797101">
    <property type="protein sequence ID" value="CAB4187122.1"/>
    <property type="molecule type" value="Genomic_DNA"/>
</dbReference>
<dbReference type="EMBL" id="LR797465">
    <property type="protein sequence ID" value="CAB4218933.1"/>
    <property type="molecule type" value="Genomic_DNA"/>
</dbReference>
<dbReference type="EMBL" id="LR796485">
    <property type="protein sequence ID" value="CAB4147564.1"/>
    <property type="molecule type" value="Genomic_DNA"/>
</dbReference>
<dbReference type="EMBL" id="LR796959">
    <property type="protein sequence ID" value="CAB4177989.1"/>
    <property type="molecule type" value="Genomic_DNA"/>
</dbReference>
<evidence type="ECO:0000313" key="3">
    <source>
        <dbReference type="EMBL" id="CAB4177989.1"/>
    </source>
</evidence>
<accession>A0A6J5ML49</accession>
<protein>
    <submittedName>
        <fullName evidence="2">Uncharacterized protein</fullName>
    </submittedName>
</protein>
<evidence type="ECO:0000313" key="2">
    <source>
        <dbReference type="EMBL" id="CAB4147564.1"/>
    </source>
</evidence>
<organism evidence="2">
    <name type="scientific">uncultured Caudovirales phage</name>
    <dbReference type="NCBI Taxonomy" id="2100421"/>
    <lineage>
        <taxon>Viruses</taxon>
        <taxon>Duplodnaviria</taxon>
        <taxon>Heunggongvirae</taxon>
        <taxon>Uroviricota</taxon>
        <taxon>Caudoviricetes</taxon>
        <taxon>Peduoviridae</taxon>
        <taxon>Maltschvirus</taxon>
        <taxon>Maltschvirus maltsch</taxon>
    </lineage>
</organism>
<gene>
    <name evidence="3" type="ORF">UFOVP1011_17</name>
    <name evidence="4" type="ORF">UFOVP1162_47</name>
    <name evidence="5" type="ORF">UFOVP1611_50</name>
    <name evidence="2" type="ORF">UFOVP504_33</name>
</gene>
<sequence length="140" mass="14649">MPERDPATGRWPAGDGRDRSASAPARGDMASGPGLYGGASGAPAVAFNAEYQPAADAKVAGRQARAEFRRKLAEKLDAVEKVYDDALADADNRVRLVAAKQISVELWGQPTQEISGPEGGAIPTSLTVSFVRPGAAERED</sequence>
<proteinExistence type="predicted"/>
<feature type="region of interest" description="Disordered" evidence="1">
    <location>
        <begin position="1"/>
        <end position="37"/>
    </location>
</feature>
<reference evidence="2" key="1">
    <citation type="submission" date="2020-04" db="EMBL/GenBank/DDBJ databases">
        <authorList>
            <person name="Chiriac C."/>
            <person name="Salcher M."/>
            <person name="Ghai R."/>
            <person name="Kavagutti S V."/>
        </authorList>
    </citation>
    <scope>NUCLEOTIDE SEQUENCE</scope>
</reference>